<dbReference type="EMBL" id="FNBJ01000001">
    <property type="protein sequence ID" value="SDE65313.1"/>
    <property type="molecule type" value="Genomic_DNA"/>
</dbReference>
<dbReference type="Proteomes" id="UP000199519">
    <property type="component" value="Unassembled WGS sequence"/>
</dbReference>
<dbReference type="InterPro" id="IPR033479">
    <property type="entry name" value="dCache_1"/>
</dbReference>
<dbReference type="Proteomes" id="UP000295472">
    <property type="component" value="Unassembled WGS sequence"/>
</dbReference>
<dbReference type="PROSITE" id="PS50111">
    <property type="entry name" value="CHEMOTAXIS_TRANSDUC_2"/>
    <property type="match status" value="1"/>
</dbReference>
<feature type="transmembrane region" description="Helical" evidence="11">
    <location>
        <begin position="289"/>
        <end position="307"/>
    </location>
</feature>
<dbReference type="EMBL" id="FMYT01000001">
    <property type="protein sequence ID" value="SDB97745.1"/>
    <property type="molecule type" value="Genomic_DNA"/>
</dbReference>
<dbReference type="Gene3D" id="3.30.450.20">
    <property type="entry name" value="PAS domain"/>
    <property type="match status" value="2"/>
</dbReference>
<evidence type="ECO:0000313" key="20">
    <source>
        <dbReference type="Proteomes" id="UP000295472"/>
    </source>
</evidence>
<organism evidence="14 21">
    <name type="scientific">Halanaerobium congolense</name>
    <dbReference type="NCBI Taxonomy" id="54121"/>
    <lineage>
        <taxon>Bacteria</taxon>
        <taxon>Bacillati</taxon>
        <taxon>Bacillota</taxon>
        <taxon>Clostridia</taxon>
        <taxon>Halanaerobiales</taxon>
        <taxon>Halanaerobiaceae</taxon>
        <taxon>Halanaerobium</taxon>
    </lineage>
</organism>
<evidence type="ECO:0000313" key="17">
    <source>
        <dbReference type="EMBL" id="TDX48083.1"/>
    </source>
</evidence>
<dbReference type="Pfam" id="PF00015">
    <property type="entry name" value="MCPsignal"/>
    <property type="match status" value="1"/>
</dbReference>
<dbReference type="SMART" id="SM00283">
    <property type="entry name" value="MA"/>
    <property type="match status" value="1"/>
</dbReference>
<dbReference type="PROSITE" id="PS50885">
    <property type="entry name" value="HAMP"/>
    <property type="match status" value="1"/>
</dbReference>
<protein>
    <submittedName>
        <fullName evidence="14">Methyl-accepting chemotaxis sensory transducer with Cache sensor</fullName>
    </submittedName>
</protein>
<feature type="coiled-coil region" evidence="10">
    <location>
        <begin position="409"/>
        <end position="446"/>
    </location>
</feature>
<evidence type="ECO:0000256" key="7">
    <source>
        <dbReference type="ARBA" id="ARBA00023224"/>
    </source>
</evidence>
<feature type="domain" description="Methyl-accepting transducer" evidence="12">
    <location>
        <begin position="380"/>
        <end position="630"/>
    </location>
</feature>
<evidence type="ECO:0000313" key="16">
    <source>
        <dbReference type="EMBL" id="SES62636.1"/>
    </source>
</evidence>
<evidence type="ECO:0000256" key="4">
    <source>
        <dbReference type="ARBA" id="ARBA00022692"/>
    </source>
</evidence>
<evidence type="ECO:0000259" key="12">
    <source>
        <dbReference type="PROSITE" id="PS50111"/>
    </source>
</evidence>
<evidence type="ECO:0000313" key="15">
    <source>
        <dbReference type="EMBL" id="SDE65313.1"/>
    </source>
</evidence>
<dbReference type="SUPFAM" id="SSF103190">
    <property type="entry name" value="Sensory domain-like"/>
    <property type="match status" value="1"/>
</dbReference>
<reference evidence="17 20" key="2">
    <citation type="submission" date="2019-03" db="EMBL/GenBank/DDBJ databases">
        <title>Subsurface microbial communities from deep shales in Ohio and West Virginia, USA.</title>
        <authorList>
            <person name="Wrighton K."/>
        </authorList>
    </citation>
    <scope>NUCLEOTIDE SEQUENCE [LARGE SCALE GENOMIC DNA]</scope>
    <source>
        <strain evidence="17 20">DSMZ 11287</strain>
    </source>
</reference>
<dbReference type="CDD" id="cd18773">
    <property type="entry name" value="PDC1_HK_sensor"/>
    <property type="match status" value="1"/>
</dbReference>
<dbReference type="CDD" id="cd06225">
    <property type="entry name" value="HAMP"/>
    <property type="match status" value="1"/>
</dbReference>
<dbReference type="PANTHER" id="PTHR32089">
    <property type="entry name" value="METHYL-ACCEPTING CHEMOTAXIS PROTEIN MCPB"/>
    <property type="match status" value="1"/>
</dbReference>
<evidence type="ECO:0000313" key="18">
    <source>
        <dbReference type="Proteomes" id="UP000198612"/>
    </source>
</evidence>
<dbReference type="AlphaFoldDB" id="A0A1G6HV84"/>
<dbReference type="RefSeq" id="WP_089719212.1">
    <property type="nucleotide sequence ID" value="NZ_FMYT01000001.1"/>
</dbReference>
<gene>
    <name evidence="17" type="ORF">C7954_10138</name>
    <name evidence="14" type="ORF">SAMN04488597_101150</name>
    <name evidence="15" type="ORF">SAMN04488598_10123</name>
    <name evidence="16" type="ORF">SAMN04515652_101268</name>
</gene>
<keyword evidence="5 11" id="KW-1133">Transmembrane helix</keyword>
<dbReference type="InterPro" id="IPR029151">
    <property type="entry name" value="Sensor-like_sf"/>
</dbReference>
<dbReference type="Pfam" id="PF02743">
    <property type="entry name" value="dCache_1"/>
    <property type="match status" value="1"/>
</dbReference>
<dbReference type="GO" id="GO:0005886">
    <property type="term" value="C:plasma membrane"/>
    <property type="evidence" value="ECO:0007669"/>
    <property type="project" value="UniProtKB-SubCell"/>
</dbReference>
<keyword evidence="19" id="KW-1185">Reference proteome</keyword>
<reference evidence="18 19" key="1">
    <citation type="submission" date="2016-10" db="EMBL/GenBank/DDBJ databases">
        <authorList>
            <person name="Varghese N."/>
            <person name="Submissions S."/>
        </authorList>
    </citation>
    <scope>NUCLEOTIDE SEQUENCE [LARGE SCALE GENOMIC DNA]</scope>
    <source>
        <strain evidence="14 21">WG10</strain>
        <strain evidence="15 19">WG2</strain>
        <strain evidence="16 18">WG5</strain>
    </source>
</reference>
<evidence type="ECO:0000313" key="19">
    <source>
        <dbReference type="Proteomes" id="UP000199519"/>
    </source>
</evidence>
<feature type="domain" description="HAMP" evidence="13">
    <location>
        <begin position="309"/>
        <end position="361"/>
    </location>
</feature>
<dbReference type="GO" id="GO:0007165">
    <property type="term" value="P:signal transduction"/>
    <property type="evidence" value="ECO:0007669"/>
    <property type="project" value="UniProtKB-KW"/>
</dbReference>
<keyword evidence="4 11" id="KW-0812">Transmembrane</keyword>
<evidence type="ECO:0000256" key="11">
    <source>
        <dbReference type="SAM" id="Phobius"/>
    </source>
</evidence>
<dbReference type="Proteomes" id="UP000324896">
    <property type="component" value="Unassembled WGS sequence"/>
</dbReference>
<evidence type="ECO:0000256" key="3">
    <source>
        <dbReference type="ARBA" id="ARBA00022500"/>
    </source>
</evidence>
<dbReference type="SUPFAM" id="SSF58104">
    <property type="entry name" value="Methyl-accepting chemotaxis protein (MCP) signaling domain"/>
    <property type="match status" value="1"/>
</dbReference>
<evidence type="ECO:0000256" key="9">
    <source>
        <dbReference type="PROSITE-ProRule" id="PRU00284"/>
    </source>
</evidence>
<keyword evidence="3" id="KW-0145">Chemotaxis</keyword>
<keyword evidence="10" id="KW-0175">Coiled coil</keyword>
<dbReference type="CDD" id="cd12912">
    <property type="entry name" value="PDC2_MCP_like"/>
    <property type="match status" value="1"/>
</dbReference>
<evidence type="ECO:0000313" key="21">
    <source>
        <dbReference type="Proteomes" id="UP000324896"/>
    </source>
</evidence>
<dbReference type="SMART" id="SM00304">
    <property type="entry name" value="HAMP"/>
    <property type="match status" value="1"/>
</dbReference>
<keyword evidence="2" id="KW-1003">Cell membrane</keyword>
<comment type="similarity">
    <text evidence="8">Belongs to the methyl-accepting chemotaxis (MCP) protein family.</text>
</comment>
<accession>A0A1G6HV84</accession>
<proteinExistence type="inferred from homology"/>
<dbReference type="PANTHER" id="PTHR32089:SF112">
    <property type="entry name" value="LYSOZYME-LIKE PROTEIN-RELATED"/>
    <property type="match status" value="1"/>
</dbReference>
<sequence>MKNIIKNLNIKEKLNLKIIVIVTLIMIIGLTTLGYFTNSVVKDEITFLAKQRNKNITKNVQSQINSFLGESKKIVNYTADETIFKNLNKPEIKKTLTNIGKKYSQFNLIYIGTKNGEMLTYPDATFADDYDPRNRGWYKDALNSNSSIWTETYTDAATGELIITIAKKVVNDKGQISGVIGGDISLKQISTLINETKVGETGNTFLVNKEGQLLAHPDQNLVENKFNVSNWFNLKDVFNSNNEVFEYQNDNKKMLTSYLPIEEIGGTIFAQIPTKEAYQANQKVLKTTTILSIIVLIVLLGTIILYISQQVVKPILEYSKEMDKVANGNLNVSIEVNRKDELGSLGKSFNLMVKDLKTLVQNIKNTSEDVTETSKTLDVSSKEVGNTSEQVAMSIQEVATGADSQAKSVENVSLNIQKLVDSLNNLNKNNQEVQNYTDDMNVVTNEGSQKMDNLNQQMENIVKAMRTVSTDIVELQSISDEIKSIIDLINNIADQTNLLALNAAIEAARAGEAGRGFSVVADEIRDLAEESSNSADQIKDLIDEVSKTTDKVGEEMNRSEEEILSGEKLVNESNKTFKDIRKTLEKINQGMSNSVEEFKKTNKLSSGISEEAQNIAGVSEETSASAEEVAAASEEQNATVEEMSSIADELSSRAENLEEIIKKFDI</sequence>
<dbReference type="EMBL" id="SOEF01000001">
    <property type="protein sequence ID" value="TDX48083.1"/>
    <property type="molecule type" value="Genomic_DNA"/>
</dbReference>
<evidence type="ECO:0000256" key="10">
    <source>
        <dbReference type="SAM" id="Coils"/>
    </source>
</evidence>
<evidence type="ECO:0000256" key="5">
    <source>
        <dbReference type="ARBA" id="ARBA00022989"/>
    </source>
</evidence>
<comment type="subcellular location">
    <subcellularLocation>
        <location evidence="1">Cell membrane</location>
        <topology evidence="1">Multi-pass membrane protein</topology>
    </subcellularLocation>
</comment>
<evidence type="ECO:0000313" key="14">
    <source>
        <dbReference type="EMBL" id="SDB97745.1"/>
    </source>
</evidence>
<dbReference type="InterPro" id="IPR004089">
    <property type="entry name" value="MCPsignal_dom"/>
</dbReference>
<evidence type="ECO:0000259" key="13">
    <source>
        <dbReference type="PROSITE" id="PS50885"/>
    </source>
</evidence>
<name>A0A1G6HV84_9FIRM</name>
<keyword evidence="6 11" id="KW-0472">Membrane</keyword>
<feature type="transmembrane region" description="Helical" evidence="11">
    <location>
        <begin position="14"/>
        <end position="36"/>
    </location>
</feature>
<dbReference type="EMBL" id="FOHG01000001">
    <property type="protein sequence ID" value="SES62636.1"/>
    <property type="molecule type" value="Genomic_DNA"/>
</dbReference>
<dbReference type="InterPro" id="IPR003660">
    <property type="entry name" value="HAMP_dom"/>
</dbReference>
<dbReference type="Proteomes" id="UP000198612">
    <property type="component" value="Unassembled WGS sequence"/>
</dbReference>
<dbReference type="GeneID" id="57011453"/>
<dbReference type="CDD" id="cd11386">
    <property type="entry name" value="MCP_signal"/>
    <property type="match status" value="1"/>
</dbReference>
<evidence type="ECO:0000256" key="1">
    <source>
        <dbReference type="ARBA" id="ARBA00004651"/>
    </source>
</evidence>
<evidence type="ECO:0000256" key="2">
    <source>
        <dbReference type="ARBA" id="ARBA00022475"/>
    </source>
</evidence>
<keyword evidence="7 9" id="KW-0807">Transducer</keyword>
<dbReference type="Gene3D" id="1.10.287.950">
    <property type="entry name" value="Methyl-accepting chemotaxis protein"/>
    <property type="match status" value="1"/>
</dbReference>
<evidence type="ECO:0000256" key="8">
    <source>
        <dbReference type="ARBA" id="ARBA00029447"/>
    </source>
</evidence>
<evidence type="ECO:0000256" key="6">
    <source>
        <dbReference type="ARBA" id="ARBA00023136"/>
    </source>
</evidence>
<dbReference type="Pfam" id="PF00672">
    <property type="entry name" value="HAMP"/>
    <property type="match status" value="1"/>
</dbReference>
<dbReference type="GO" id="GO:0006935">
    <property type="term" value="P:chemotaxis"/>
    <property type="evidence" value="ECO:0007669"/>
    <property type="project" value="UniProtKB-KW"/>
</dbReference>